<dbReference type="AlphaFoldDB" id="A0A9W2WPN5"/>
<proteinExistence type="predicted"/>
<reference evidence="3" key="1">
    <citation type="submission" date="2025-08" db="UniProtKB">
        <authorList>
            <consortium name="RefSeq"/>
        </authorList>
    </citation>
    <scope>IDENTIFICATION</scope>
    <source>
        <tissue evidence="3">Muscle</tissue>
    </source>
</reference>
<feature type="compositionally biased region" description="Pro residues" evidence="1">
    <location>
        <begin position="263"/>
        <end position="277"/>
    </location>
</feature>
<protein>
    <submittedName>
        <fullName evidence="3">Uncharacterized protein isoform X1</fullName>
    </submittedName>
</protein>
<dbReference type="GeneID" id="114486364"/>
<feature type="region of interest" description="Disordered" evidence="1">
    <location>
        <begin position="197"/>
        <end position="226"/>
    </location>
</feature>
<gene>
    <name evidence="3" type="primary">LOC114486364</name>
</gene>
<dbReference type="RefSeq" id="XP_054941110.1">
    <property type="nucleotide sequence ID" value="XM_055085135.1"/>
</dbReference>
<evidence type="ECO:0000256" key="1">
    <source>
        <dbReference type="SAM" id="MobiDB-lite"/>
    </source>
</evidence>
<evidence type="ECO:0000313" key="2">
    <source>
        <dbReference type="Proteomes" id="UP000248484"/>
    </source>
</evidence>
<sequence length="297" mass="31933">MIRNTASDPRNSSWILGSKEIDRIRTPSLGTCRGHVQSLPEPWAGTCCGVGHHAEPEEGAAGGDGPVTGRRFSPVSVQPGGHQTPRAPENPRQDQVEQTSPRRPGDLAGPGFPAPPDRLANHQACPLPGLASGRHSPGIIQTCMCFTEFVLVLDLSEPPLLKMTVRPEDDVDLETLVNDMDASLESLCAAAETAPLLHNGRHPRGRPPGARPLQGQVAPRQRLQRSQPMHILAVRRLQQEDQQLRTSSLPAIPNPFPELCGPRSPPALTPGSLPPGPAAAKQVSHPWLERQAARVRS</sequence>
<name>A0A9W2WPN5_PHYMC</name>
<dbReference type="OrthoDB" id="6278443at2759"/>
<keyword evidence="2" id="KW-1185">Reference proteome</keyword>
<organism evidence="2 3">
    <name type="scientific">Physeter macrocephalus</name>
    <name type="common">Sperm whale</name>
    <name type="synonym">Physeter catodon</name>
    <dbReference type="NCBI Taxonomy" id="9755"/>
    <lineage>
        <taxon>Eukaryota</taxon>
        <taxon>Metazoa</taxon>
        <taxon>Chordata</taxon>
        <taxon>Craniata</taxon>
        <taxon>Vertebrata</taxon>
        <taxon>Euteleostomi</taxon>
        <taxon>Mammalia</taxon>
        <taxon>Eutheria</taxon>
        <taxon>Laurasiatheria</taxon>
        <taxon>Artiodactyla</taxon>
        <taxon>Whippomorpha</taxon>
        <taxon>Cetacea</taxon>
        <taxon>Odontoceti</taxon>
        <taxon>Physeteridae</taxon>
        <taxon>Physeter</taxon>
    </lineage>
</organism>
<feature type="region of interest" description="Disordered" evidence="1">
    <location>
        <begin position="242"/>
        <end position="297"/>
    </location>
</feature>
<dbReference type="Proteomes" id="UP000248484">
    <property type="component" value="Chromosome 5"/>
</dbReference>
<evidence type="ECO:0000313" key="3">
    <source>
        <dbReference type="RefSeq" id="XP_054941110.1"/>
    </source>
</evidence>
<feature type="region of interest" description="Disordered" evidence="1">
    <location>
        <begin position="55"/>
        <end position="120"/>
    </location>
</feature>
<accession>A0A9W2WPN5</accession>
<feature type="compositionally biased region" description="Basic and acidic residues" evidence="1">
    <location>
        <begin position="287"/>
        <end position="297"/>
    </location>
</feature>